<protein>
    <recommendedName>
        <fullName evidence="4">ABC transporter permease</fullName>
    </recommendedName>
</protein>
<evidence type="ECO:0000313" key="2">
    <source>
        <dbReference type="EMBL" id="NJC22098.1"/>
    </source>
</evidence>
<proteinExistence type="predicted"/>
<keyword evidence="1" id="KW-1133">Transmembrane helix</keyword>
<feature type="transmembrane region" description="Helical" evidence="1">
    <location>
        <begin position="143"/>
        <end position="167"/>
    </location>
</feature>
<feature type="transmembrane region" description="Helical" evidence="1">
    <location>
        <begin position="72"/>
        <end position="90"/>
    </location>
</feature>
<evidence type="ECO:0000256" key="1">
    <source>
        <dbReference type="SAM" id="Phobius"/>
    </source>
</evidence>
<reference evidence="2 3" key="1">
    <citation type="submission" date="2020-03" db="EMBL/GenBank/DDBJ databases">
        <title>Sequencing the genomes of 1000 actinobacteria strains.</title>
        <authorList>
            <person name="Klenk H.-P."/>
        </authorList>
    </citation>
    <scope>NUCLEOTIDE SEQUENCE [LARGE SCALE GENOMIC DNA]</scope>
    <source>
        <strain evidence="2 3">DSM 16403</strain>
    </source>
</reference>
<organism evidence="2 3">
    <name type="scientific">Arthrobacter pigmenti</name>
    <dbReference type="NCBI Taxonomy" id="271432"/>
    <lineage>
        <taxon>Bacteria</taxon>
        <taxon>Bacillati</taxon>
        <taxon>Actinomycetota</taxon>
        <taxon>Actinomycetes</taxon>
        <taxon>Micrococcales</taxon>
        <taxon>Micrococcaceae</taxon>
        <taxon>Arthrobacter</taxon>
    </lineage>
</organism>
<comment type="caution">
    <text evidence="2">The sequence shown here is derived from an EMBL/GenBank/DDBJ whole genome shotgun (WGS) entry which is preliminary data.</text>
</comment>
<evidence type="ECO:0000313" key="3">
    <source>
        <dbReference type="Proteomes" id="UP000547458"/>
    </source>
</evidence>
<dbReference type="Proteomes" id="UP000547458">
    <property type="component" value="Unassembled WGS sequence"/>
</dbReference>
<accession>A0A846RFX9</accession>
<feature type="transmembrane region" description="Helical" evidence="1">
    <location>
        <begin position="30"/>
        <end position="52"/>
    </location>
</feature>
<keyword evidence="1" id="KW-0472">Membrane</keyword>
<keyword evidence="3" id="KW-1185">Reference proteome</keyword>
<sequence>MQESAARPGAYPPPVYAGPAEETTVPPSSLVWWAAATTILGPLLGVLWWVASPGGALYGDRAFAETWLARDLVLGGLELTAGVVVGWLLTNRVDLPGAWQRVFAAVAGGLLGSVLAVVVGQWLGSLFDGPAGEEFPFVLRSLGVALIWPAATALVVFIASLLGLLFMRPRR</sequence>
<feature type="transmembrane region" description="Helical" evidence="1">
    <location>
        <begin position="102"/>
        <end position="123"/>
    </location>
</feature>
<dbReference type="EMBL" id="JAATJL010000001">
    <property type="protein sequence ID" value="NJC22098.1"/>
    <property type="molecule type" value="Genomic_DNA"/>
</dbReference>
<gene>
    <name evidence="2" type="ORF">BJ994_001174</name>
</gene>
<name>A0A846RFX9_9MICC</name>
<dbReference type="AlphaFoldDB" id="A0A846RFX9"/>
<dbReference type="RefSeq" id="WP_167992450.1">
    <property type="nucleotide sequence ID" value="NZ_JAATJL010000001.1"/>
</dbReference>
<evidence type="ECO:0008006" key="4">
    <source>
        <dbReference type="Google" id="ProtNLM"/>
    </source>
</evidence>
<keyword evidence="1" id="KW-0812">Transmembrane</keyword>